<evidence type="ECO:0000313" key="1">
    <source>
        <dbReference type="EMBL" id="MBX65968.1"/>
    </source>
</evidence>
<sequence>MEKEPPPKEKRTEIQLVVWYRLLRVLDLNISFLKCISRTGCWTNSGFGYLEAGILEVSIMVSQGFEGLKFLELCVPTNSGTL</sequence>
<dbReference type="EMBL" id="GGEC01085484">
    <property type="protein sequence ID" value="MBX65968.1"/>
    <property type="molecule type" value="Transcribed_RNA"/>
</dbReference>
<dbReference type="AlphaFoldDB" id="A0A2P2QG57"/>
<name>A0A2P2QG57_RHIMU</name>
<proteinExistence type="predicted"/>
<protein>
    <submittedName>
        <fullName evidence="1">Uncharacterized protein</fullName>
    </submittedName>
</protein>
<accession>A0A2P2QG57</accession>
<organism evidence="1">
    <name type="scientific">Rhizophora mucronata</name>
    <name type="common">Asiatic mangrove</name>
    <dbReference type="NCBI Taxonomy" id="61149"/>
    <lineage>
        <taxon>Eukaryota</taxon>
        <taxon>Viridiplantae</taxon>
        <taxon>Streptophyta</taxon>
        <taxon>Embryophyta</taxon>
        <taxon>Tracheophyta</taxon>
        <taxon>Spermatophyta</taxon>
        <taxon>Magnoliopsida</taxon>
        <taxon>eudicotyledons</taxon>
        <taxon>Gunneridae</taxon>
        <taxon>Pentapetalae</taxon>
        <taxon>rosids</taxon>
        <taxon>fabids</taxon>
        <taxon>Malpighiales</taxon>
        <taxon>Rhizophoraceae</taxon>
        <taxon>Rhizophora</taxon>
    </lineage>
</organism>
<reference evidence="1" key="1">
    <citation type="submission" date="2018-02" db="EMBL/GenBank/DDBJ databases">
        <title>Rhizophora mucronata_Transcriptome.</title>
        <authorList>
            <person name="Meera S.P."/>
            <person name="Sreeshan A."/>
            <person name="Augustine A."/>
        </authorList>
    </citation>
    <scope>NUCLEOTIDE SEQUENCE</scope>
    <source>
        <tissue evidence="1">Leaf</tissue>
    </source>
</reference>